<gene>
    <name evidence="1" type="ORF">HPB47_027709</name>
</gene>
<reference evidence="1 2" key="1">
    <citation type="journal article" date="2020" name="Cell">
        <title>Large-Scale Comparative Analyses of Tick Genomes Elucidate Their Genetic Diversity and Vector Capacities.</title>
        <authorList>
            <consortium name="Tick Genome and Microbiome Consortium (TIGMIC)"/>
            <person name="Jia N."/>
            <person name="Wang J."/>
            <person name="Shi W."/>
            <person name="Du L."/>
            <person name="Sun Y."/>
            <person name="Zhan W."/>
            <person name="Jiang J.F."/>
            <person name="Wang Q."/>
            <person name="Zhang B."/>
            <person name="Ji P."/>
            <person name="Bell-Sakyi L."/>
            <person name="Cui X.M."/>
            <person name="Yuan T.T."/>
            <person name="Jiang B.G."/>
            <person name="Yang W.F."/>
            <person name="Lam T.T."/>
            <person name="Chang Q.C."/>
            <person name="Ding S.J."/>
            <person name="Wang X.J."/>
            <person name="Zhu J.G."/>
            <person name="Ruan X.D."/>
            <person name="Zhao L."/>
            <person name="Wei J.T."/>
            <person name="Ye R.Z."/>
            <person name="Que T.C."/>
            <person name="Du C.H."/>
            <person name="Zhou Y.H."/>
            <person name="Cheng J.X."/>
            <person name="Dai P.F."/>
            <person name="Guo W.B."/>
            <person name="Han X.H."/>
            <person name="Huang E.J."/>
            <person name="Li L.F."/>
            <person name="Wei W."/>
            <person name="Gao Y.C."/>
            <person name="Liu J.Z."/>
            <person name="Shao H.Z."/>
            <person name="Wang X."/>
            <person name="Wang C.C."/>
            <person name="Yang T.C."/>
            <person name="Huo Q.B."/>
            <person name="Li W."/>
            <person name="Chen H.Y."/>
            <person name="Chen S.E."/>
            <person name="Zhou L.G."/>
            <person name="Ni X.B."/>
            <person name="Tian J.H."/>
            <person name="Sheng Y."/>
            <person name="Liu T."/>
            <person name="Pan Y.S."/>
            <person name="Xia L.Y."/>
            <person name="Li J."/>
            <person name="Zhao F."/>
            <person name="Cao W.C."/>
        </authorList>
    </citation>
    <scope>NUCLEOTIDE SEQUENCE [LARGE SCALE GENOMIC DNA]</scope>
    <source>
        <strain evidence="1">Iper-2018</strain>
    </source>
</reference>
<dbReference type="EMBL" id="JABSTQ010009891">
    <property type="protein sequence ID" value="KAG0425103.1"/>
    <property type="molecule type" value="Genomic_DNA"/>
</dbReference>
<evidence type="ECO:0000313" key="1">
    <source>
        <dbReference type="EMBL" id="KAG0425103.1"/>
    </source>
</evidence>
<sequence>LDCRTHKIVAARPIRQPGRTIFITFEGKEIPKHVRFQCEVLSVTEYRPRPIVCFTFHEIGQKSDVCLSTTKRCDKRGHIHRNMVDCELQPKCNNCGGPH</sequence>
<feature type="non-terminal residue" evidence="1">
    <location>
        <position position="99"/>
    </location>
</feature>
<proteinExistence type="predicted"/>
<organism evidence="1 2">
    <name type="scientific">Ixodes persulcatus</name>
    <name type="common">Taiga tick</name>
    <dbReference type="NCBI Taxonomy" id="34615"/>
    <lineage>
        <taxon>Eukaryota</taxon>
        <taxon>Metazoa</taxon>
        <taxon>Ecdysozoa</taxon>
        <taxon>Arthropoda</taxon>
        <taxon>Chelicerata</taxon>
        <taxon>Arachnida</taxon>
        <taxon>Acari</taxon>
        <taxon>Parasitiformes</taxon>
        <taxon>Ixodida</taxon>
        <taxon>Ixodoidea</taxon>
        <taxon>Ixodidae</taxon>
        <taxon>Ixodinae</taxon>
        <taxon>Ixodes</taxon>
    </lineage>
</organism>
<comment type="caution">
    <text evidence="1">The sequence shown here is derived from an EMBL/GenBank/DDBJ whole genome shotgun (WGS) entry which is preliminary data.</text>
</comment>
<dbReference type="Proteomes" id="UP000805193">
    <property type="component" value="Unassembled WGS sequence"/>
</dbReference>
<name>A0AC60PV63_IXOPE</name>
<keyword evidence="2" id="KW-1185">Reference proteome</keyword>
<protein>
    <submittedName>
        <fullName evidence="1">Uncharacterized protein</fullName>
    </submittedName>
</protein>
<accession>A0AC60PV63</accession>
<evidence type="ECO:0000313" key="2">
    <source>
        <dbReference type="Proteomes" id="UP000805193"/>
    </source>
</evidence>
<feature type="non-terminal residue" evidence="1">
    <location>
        <position position="1"/>
    </location>
</feature>